<sequence>MKKVVLVCGWSPCYADIEGISFETIRGLHERRYSPRNTECLRF</sequence>
<accession>A0AAW8YCT8</accession>
<dbReference type="AlphaFoldDB" id="A0AAW8YCT8"/>
<reference evidence="1" key="2">
    <citation type="submission" date="2023-10" db="EMBL/GenBank/DDBJ databases">
        <authorList>
            <person name="Khurajog B."/>
        </authorList>
    </citation>
    <scope>NUCLEOTIDE SEQUENCE</scope>
    <source>
        <strain evidence="1">BF9</strain>
    </source>
</reference>
<dbReference type="RefSeq" id="WP_255050926.1">
    <property type="nucleotide sequence ID" value="NZ_BMWN01000001.1"/>
</dbReference>
<protein>
    <submittedName>
        <fullName evidence="1">Uncharacterized protein</fullName>
    </submittedName>
</protein>
<comment type="caution">
    <text evidence="1">The sequence shown here is derived from an EMBL/GenBank/DDBJ whole genome shotgun (WGS) entry which is preliminary data.</text>
</comment>
<proteinExistence type="predicted"/>
<gene>
    <name evidence="1" type="ORF">R0G89_02690</name>
</gene>
<organism evidence="1 2">
    <name type="scientific">Pediococcus acidilactici</name>
    <dbReference type="NCBI Taxonomy" id="1254"/>
    <lineage>
        <taxon>Bacteria</taxon>
        <taxon>Bacillati</taxon>
        <taxon>Bacillota</taxon>
        <taxon>Bacilli</taxon>
        <taxon>Lactobacillales</taxon>
        <taxon>Lactobacillaceae</taxon>
        <taxon>Pediococcus</taxon>
        <taxon>Pediococcus acidilactici group</taxon>
    </lineage>
</organism>
<name>A0AAW8YCT8_PEDAC</name>
<dbReference type="Proteomes" id="UP001280897">
    <property type="component" value="Unassembled WGS sequence"/>
</dbReference>
<evidence type="ECO:0000313" key="1">
    <source>
        <dbReference type="EMBL" id="MDV2620645.1"/>
    </source>
</evidence>
<evidence type="ECO:0000313" key="2">
    <source>
        <dbReference type="Proteomes" id="UP001280897"/>
    </source>
</evidence>
<dbReference type="EMBL" id="JAWJAV010000001">
    <property type="protein sequence ID" value="MDV2620645.1"/>
    <property type="molecule type" value="Genomic_DNA"/>
</dbReference>
<reference evidence="1" key="1">
    <citation type="journal article" date="2023" name="PeerJ">
        <title>Selection and evaluation of lactic acid bacteria from chicken feces in Thailand as potential probiotics.</title>
        <authorList>
            <person name="Khurajog B."/>
            <person name="Disastra Y."/>
            <person name="Lawwyne L.D."/>
            <person name="Sirichokchatchawan W."/>
            <person name="Niyomtham W."/>
            <person name="Yindee J."/>
            <person name="Hampson D.J."/>
            <person name="Prapasarakul N."/>
        </authorList>
    </citation>
    <scope>NUCLEOTIDE SEQUENCE</scope>
    <source>
        <strain evidence="1">BF9</strain>
    </source>
</reference>